<name>A0A2I4AZI8_AUSLI</name>
<organism evidence="2 3">
    <name type="scientific">Austrofundulus limnaeus</name>
    <name type="common">Annual killifish</name>
    <dbReference type="NCBI Taxonomy" id="52670"/>
    <lineage>
        <taxon>Eukaryota</taxon>
        <taxon>Metazoa</taxon>
        <taxon>Chordata</taxon>
        <taxon>Craniata</taxon>
        <taxon>Vertebrata</taxon>
        <taxon>Euteleostomi</taxon>
        <taxon>Actinopterygii</taxon>
        <taxon>Neopterygii</taxon>
        <taxon>Teleostei</taxon>
        <taxon>Neoteleostei</taxon>
        <taxon>Acanthomorphata</taxon>
        <taxon>Ovalentaria</taxon>
        <taxon>Atherinomorphae</taxon>
        <taxon>Cyprinodontiformes</taxon>
        <taxon>Rivulidae</taxon>
        <taxon>Austrofundulus</taxon>
    </lineage>
</organism>
<dbReference type="InParanoid" id="A0A2I4AZI8"/>
<dbReference type="STRING" id="52670.A0A2I4AZI8"/>
<protein>
    <submittedName>
        <fullName evidence="3">F-box/LRR-repeat protein 7</fullName>
    </submittedName>
</protein>
<keyword evidence="2" id="KW-1185">Reference proteome</keyword>
<feature type="compositionally biased region" description="Polar residues" evidence="1">
    <location>
        <begin position="38"/>
        <end position="53"/>
    </location>
</feature>
<dbReference type="RefSeq" id="XP_013860883.1">
    <property type="nucleotide sequence ID" value="XM_014005429.1"/>
</dbReference>
<dbReference type="OrthoDB" id="423607at2759"/>
<dbReference type="KEGG" id="alim:106515572"/>
<feature type="non-terminal residue" evidence="3">
    <location>
        <position position="98"/>
    </location>
</feature>
<dbReference type="AlphaFoldDB" id="A0A2I4AZI8"/>
<evidence type="ECO:0000313" key="2">
    <source>
        <dbReference type="Proteomes" id="UP000192220"/>
    </source>
</evidence>
<proteinExistence type="predicted"/>
<reference evidence="3" key="1">
    <citation type="submission" date="2025-08" db="UniProtKB">
        <authorList>
            <consortium name="RefSeq"/>
        </authorList>
    </citation>
    <scope>IDENTIFICATION</scope>
</reference>
<feature type="region of interest" description="Disordered" evidence="1">
    <location>
        <begin position="1"/>
        <end position="98"/>
    </location>
</feature>
<sequence>MGANNGKQYGSEGKGSSSISSDISSSTDHTPTKALKNEATTEGLETSTRTLSTPSPGLILPSKSSSLSSPALSSNGHETNSSSSSSAHTETVAVIHPQ</sequence>
<gene>
    <name evidence="3" type="primary">si:dkey-192l18.9</name>
</gene>
<accession>A0A2I4AZI8</accession>
<feature type="compositionally biased region" description="Low complexity" evidence="1">
    <location>
        <begin position="16"/>
        <end position="26"/>
    </location>
</feature>
<feature type="compositionally biased region" description="Low complexity" evidence="1">
    <location>
        <begin position="54"/>
        <end position="98"/>
    </location>
</feature>
<evidence type="ECO:0000313" key="3">
    <source>
        <dbReference type="RefSeq" id="XP_013860883.1"/>
    </source>
</evidence>
<dbReference type="Proteomes" id="UP000192220">
    <property type="component" value="Unplaced"/>
</dbReference>
<evidence type="ECO:0000256" key="1">
    <source>
        <dbReference type="SAM" id="MobiDB-lite"/>
    </source>
</evidence>